<dbReference type="AlphaFoldDB" id="A6IDF8"/>
<accession>A6IDF8</accession>
<gene>
    <name evidence="1" type="ORF">rCG_46157</name>
</gene>
<evidence type="ECO:0000313" key="1">
    <source>
        <dbReference type="EMBL" id="EDM09339.1"/>
    </source>
</evidence>
<proteinExistence type="predicted"/>
<dbReference type="Proteomes" id="UP000234681">
    <property type="component" value="Chromosome 13"/>
</dbReference>
<organism evidence="1 2">
    <name type="scientific">Rattus norvegicus</name>
    <name type="common">Rat</name>
    <dbReference type="NCBI Taxonomy" id="10116"/>
    <lineage>
        <taxon>Eukaryota</taxon>
        <taxon>Metazoa</taxon>
        <taxon>Chordata</taxon>
        <taxon>Craniata</taxon>
        <taxon>Vertebrata</taxon>
        <taxon>Euteleostomi</taxon>
        <taxon>Mammalia</taxon>
        <taxon>Eutheria</taxon>
        <taxon>Euarchontoglires</taxon>
        <taxon>Glires</taxon>
        <taxon>Rodentia</taxon>
        <taxon>Myomorpha</taxon>
        <taxon>Muroidea</taxon>
        <taxon>Muridae</taxon>
        <taxon>Murinae</taxon>
        <taxon>Rattus</taxon>
    </lineage>
</organism>
<name>A6IDF8_RAT</name>
<protein>
    <submittedName>
        <fullName evidence="1">RCG46157, isoform CRA_a</fullName>
    </submittedName>
</protein>
<sequence length="33" mass="3998">MCKVLFYAWKIRRLNIVLSKILPCPNISKFHKH</sequence>
<evidence type="ECO:0000313" key="2">
    <source>
        <dbReference type="Proteomes" id="UP000234681"/>
    </source>
</evidence>
<reference evidence="1 2" key="1">
    <citation type="submission" date="2005-09" db="EMBL/GenBank/DDBJ databases">
        <authorList>
            <person name="Mural R.J."/>
            <person name="Li P.W."/>
            <person name="Adams M.D."/>
            <person name="Amanatides P.G."/>
            <person name="Baden-Tillson H."/>
            <person name="Barnstead M."/>
            <person name="Chin S.H."/>
            <person name="Dew I."/>
            <person name="Evans C.A."/>
            <person name="Ferriera S."/>
            <person name="Flanigan M."/>
            <person name="Fosler C."/>
            <person name="Glodek A."/>
            <person name="Gu Z."/>
            <person name="Holt R.A."/>
            <person name="Jennings D."/>
            <person name="Kraft C.L."/>
            <person name="Lu F."/>
            <person name="Nguyen T."/>
            <person name="Nusskern D.R."/>
            <person name="Pfannkoch C.M."/>
            <person name="Sitter C."/>
            <person name="Sutton G.G."/>
            <person name="Venter J.C."/>
            <person name="Wang Z."/>
            <person name="Woodage T."/>
            <person name="Zheng X.H."/>
            <person name="Zhong F."/>
        </authorList>
    </citation>
    <scope>NUCLEOTIDE SEQUENCE [LARGE SCALE GENOMIC DNA]</scope>
    <source>
        <strain>BN</strain>
        <strain evidence="2">Sprague-Dawley</strain>
    </source>
</reference>
<dbReference type="EMBL" id="CH473958">
    <property type="protein sequence ID" value="EDM09339.1"/>
    <property type="molecule type" value="Genomic_DNA"/>
</dbReference>
<feature type="non-terminal residue" evidence="1">
    <location>
        <position position="33"/>
    </location>
</feature>